<dbReference type="RefSeq" id="WP_046229551.1">
    <property type="nucleotide sequence ID" value="NZ_FONN01000020.1"/>
</dbReference>
<accession>A0A1I2HA67</accession>
<evidence type="ECO:0000313" key="2">
    <source>
        <dbReference type="Proteomes" id="UP000183410"/>
    </source>
</evidence>
<protein>
    <recommendedName>
        <fullName evidence="3">DUF2508 domain-containing protein</fullName>
    </recommendedName>
</protein>
<dbReference type="AlphaFoldDB" id="A0A1I2HA67"/>
<organism evidence="1 2">
    <name type="scientific">Paenibacillus algorifonticola</name>
    <dbReference type="NCBI Taxonomy" id="684063"/>
    <lineage>
        <taxon>Bacteria</taxon>
        <taxon>Bacillati</taxon>
        <taxon>Bacillota</taxon>
        <taxon>Bacilli</taxon>
        <taxon>Bacillales</taxon>
        <taxon>Paenibacillaceae</taxon>
        <taxon>Paenibacillus</taxon>
    </lineage>
</organism>
<gene>
    <name evidence="1" type="ORF">SAMN04487969_12090</name>
</gene>
<sequence>MKQFNKWRNGSTIAEKKSVNGVQGDMDALQWTDRLRQEIYEAHLEWENANRFFDYALGKDQIDYAIYAIITAEKRYDSLLRTAKRACKSWSEWRAVQ</sequence>
<reference evidence="2" key="1">
    <citation type="submission" date="2016-10" db="EMBL/GenBank/DDBJ databases">
        <authorList>
            <person name="Varghese N."/>
            <person name="Submissions S."/>
        </authorList>
    </citation>
    <scope>NUCLEOTIDE SEQUENCE [LARGE SCALE GENOMIC DNA]</scope>
    <source>
        <strain evidence="2">CGMCC 1.10223</strain>
    </source>
</reference>
<dbReference type="EMBL" id="FONN01000020">
    <property type="protein sequence ID" value="SFF25511.1"/>
    <property type="molecule type" value="Genomic_DNA"/>
</dbReference>
<evidence type="ECO:0000313" key="1">
    <source>
        <dbReference type="EMBL" id="SFF25511.1"/>
    </source>
</evidence>
<name>A0A1I2HA67_9BACL</name>
<dbReference type="Pfam" id="PF10704">
    <property type="entry name" value="DUF2508"/>
    <property type="match status" value="1"/>
</dbReference>
<keyword evidence="2" id="KW-1185">Reference proteome</keyword>
<proteinExistence type="predicted"/>
<dbReference type="Proteomes" id="UP000183410">
    <property type="component" value="Unassembled WGS sequence"/>
</dbReference>
<evidence type="ECO:0008006" key="3">
    <source>
        <dbReference type="Google" id="ProtNLM"/>
    </source>
</evidence>
<dbReference type="InterPro" id="IPR019644">
    <property type="entry name" value="DUF2508"/>
</dbReference>